<proteinExistence type="predicted"/>
<name>A0ABQ9G6T7_9NEOP</name>
<evidence type="ECO:0000313" key="1">
    <source>
        <dbReference type="EMBL" id="KAJ8867162.1"/>
    </source>
</evidence>
<keyword evidence="2" id="KW-1185">Reference proteome</keyword>
<dbReference type="EMBL" id="JARBHB010000016">
    <property type="protein sequence ID" value="KAJ8867162.1"/>
    <property type="molecule type" value="Genomic_DNA"/>
</dbReference>
<accession>A0ABQ9G6T7</accession>
<organism evidence="1 2">
    <name type="scientific">Dryococelus australis</name>
    <dbReference type="NCBI Taxonomy" id="614101"/>
    <lineage>
        <taxon>Eukaryota</taxon>
        <taxon>Metazoa</taxon>
        <taxon>Ecdysozoa</taxon>
        <taxon>Arthropoda</taxon>
        <taxon>Hexapoda</taxon>
        <taxon>Insecta</taxon>
        <taxon>Pterygota</taxon>
        <taxon>Neoptera</taxon>
        <taxon>Polyneoptera</taxon>
        <taxon>Phasmatodea</taxon>
        <taxon>Verophasmatodea</taxon>
        <taxon>Anareolatae</taxon>
        <taxon>Phasmatidae</taxon>
        <taxon>Eurycanthinae</taxon>
        <taxon>Dryococelus</taxon>
    </lineage>
</organism>
<dbReference type="Proteomes" id="UP001159363">
    <property type="component" value="Chromosome 15"/>
</dbReference>
<sequence length="98" mass="11659">MMSLYRIIANIRKWTVGMIMHFFDWWNTEDANLLLVLQKETFSTASGLQNRRLPFFELLPSASKRSRTRVPHPPDVLRKRHVLHLPEFPEKQMSPSRL</sequence>
<comment type="caution">
    <text evidence="1">The sequence shown here is derived from an EMBL/GenBank/DDBJ whole genome shotgun (WGS) entry which is preliminary data.</text>
</comment>
<protein>
    <submittedName>
        <fullName evidence="1">Uncharacterized protein</fullName>
    </submittedName>
</protein>
<gene>
    <name evidence="1" type="ORF">PR048_033026</name>
</gene>
<reference evidence="1 2" key="1">
    <citation type="submission" date="2023-02" db="EMBL/GenBank/DDBJ databases">
        <title>LHISI_Scaffold_Assembly.</title>
        <authorList>
            <person name="Stuart O.P."/>
            <person name="Cleave R."/>
            <person name="Magrath M.J.L."/>
            <person name="Mikheyev A.S."/>
        </authorList>
    </citation>
    <scope>NUCLEOTIDE SEQUENCE [LARGE SCALE GENOMIC DNA]</scope>
    <source>
        <strain evidence="1">Daus_M_001</strain>
        <tissue evidence="1">Leg muscle</tissue>
    </source>
</reference>
<evidence type="ECO:0000313" key="2">
    <source>
        <dbReference type="Proteomes" id="UP001159363"/>
    </source>
</evidence>